<protein>
    <submittedName>
        <fullName evidence="1">Uncharacterized protein</fullName>
    </submittedName>
</protein>
<reference evidence="2" key="1">
    <citation type="journal article" date="2022" name="Mol. Ecol. Resour.">
        <title>The genomes of chicory, endive, great burdock and yacon provide insights into Asteraceae palaeo-polyploidization history and plant inulin production.</title>
        <authorList>
            <person name="Fan W."/>
            <person name="Wang S."/>
            <person name="Wang H."/>
            <person name="Wang A."/>
            <person name="Jiang F."/>
            <person name="Liu H."/>
            <person name="Zhao H."/>
            <person name="Xu D."/>
            <person name="Zhang Y."/>
        </authorList>
    </citation>
    <scope>NUCLEOTIDE SEQUENCE [LARGE SCALE GENOMIC DNA]</scope>
    <source>
        <strain evidence="2">cv. Yunnan</strain>
    </source>
</reference>
<evidence type="ECO:0000313" key="1">
    <source>
        <dbReference type="EMBL" id="KAI3742589.1"/>
    </source>
</evidence>
<accession>A0ACB9D7N6</accession>
<sequence>MSPSNVSITIRGKIRTNGNLFDDESVGVGWLFLNCCGVRVWRVKEENRRMIRKGVYTTSYDAKPNINLEVEDDDISLTIEDYEVDNIPRTMSTKKTKAKRYSKAKCIEEVTEITKPLDNLRS</sequence>
<proteinExistence type="predicted"/>
<dbReference type="EMBL" id="CM042037">
    <property type="protein sequence ID" value="KAI3742589.1"/>
    <property type="molecule type" value="Genomic_DNA"/>
</dbReference>
<organism evidence="1 2">
    <name type="scientific">Smallanthus sonchifolius</name>
    <dbReference type="NCBI Taxonomy" id="185202"/>
    <lineage>
        <taxon>Eukaryota</taxon>
        <taxon>Viridiplantae</taxon>
        <taxon>Streptophyta</taxon>
        <taxon>Embryophyta</taxon>
        <taxon>Tracheophyta</taxon>
        <taxon>Spermatophyta</taxon>
        <taxon>Magnoliopsida</taxon>
        <taxon>eudicotyledons</taxon>
        <taxon>Gunneridae</taxon>
        <taxon>Pentapetalae</taxon>
        <taxon>asterids</taxon>
        <taxon>campanulids</taxon>
        <taxon>Asterales</taxon>
        <taxon>Asteraceae</taxon>
        <taxon>Asteroideae</taxon>
        <taxon>Heliantheae alliance</taxon>
        <taxon>Millerieae</taxon>
        <taxon>Smallanthus</taxon>
    </lineage>
</organism>
<name>A0ACB9D7N6_9ASTR</name>
<gene>
    <name evidence="1" type="ORF">L1987_60276</name>
</gene>
<evidence type="ECO:0000313" key="2">
    <source>
        <dbReference type="Proteomes" id="UP001056120"/>
    </source>
</evidence>
<dbReference type="Proteomes" id="UP001056120">
    <property type="component" value="Linkage Group LG20"/>
</dbReference>
<comment type="caution">
    <text evidence="1">The sequence shown here is derived from an EMBL/GenBank/DDBJ whole genome shotgun (WGS) entry which is preliminary data.</text>
</comment>
<keyword evidence="2" id="KW-1185">Reference proteome</keyword>
<reference evidence="1 2" key="2">
    <citation type="journal article" date="2022" name="Mol. Ecol. Resour.">
        <title>The genomes of chicory, endive, great burdock and yacon provide insights into Asteraceae paleo-polyploidization history and plant inulin production.</title>
        <authorList>
            <person name="Fan W."/>
            <person name="Wang S."/>
            <person name="Wang H."/>
            <person name="Wang A."/>
            <person name="Jiang F."/>
            <person name="Liu H."/>
            <person name="Zhao H."/>
            <person name="Xu D."/>
            <person name="Zhang Y."/>
        </authorList>
    </citation>
    <scope>NUCLEOTIDE SEQUENCE [LARGE SCALE GENOMIC DNA]</scope>
    <source>
        <strain evidence="2">cv. Yunnan</strain>
        <tissue evidence="1">Leaves</tissue>
    </source>
</reference>